<protein>
    <submittedName>
        <fullName evidence="3">Tripartite tricarboxylate transporter substrate-binding protein</fullName>
    </submittedName>
</protein>
<dbReference type="Pfam" id="PF03401">
    <property type="entry name" value="TctC"/>
    <property type="match status" value="1"/>
</dbReference>
<dbReference type="Gene3D" id="3.40.190.150">
    <property type="entry name" value="Bordetella uptake gene, domain 1"/>
    <property type="match status" value="1"/>
</dbReference>
<evidence type="ECO:0000256" key="2">
    <source>
        <dbReference type="SAM" id="SignalP"/>
    </source>
</evidence>
<dbReference type="Proteomes" id="UP001251085">
    <property type="component" value="Unassembled WGS sequence"/>
</dbReference>
<feature type="chain" id="PRO_5047179685" evidence="2">
    <location>
        <begin position="25"/>
        <end position="344"/>
    </location>
</feature>
<dbReference type="InterPro" id="IPR042100">
    <property type="entry name" value="Bug_dom1"/>
</dbReference>
<keyword evidence="4" id="KW-1185">Reference proteome</keyword>
<reference evidence="4" key="1">
    <citation type="submission" date="2023-07" db="EMBL/GenBank/DDBJ databases">
        <title>Characterization of two Paracoccaceae strains isolated from Phycosphere and proposal of Xinfangfangia lacusdiani sp. nov.</title>
        <authorList>
            <person name="Deng Y."/>
            <person name="Zhang Y.Q."/>
        </authorList>
    </citation>
    <scope>NUCLEOTIDE SEQUENCE [LARGE SCALE GENOMIC DNA]</scope>
    <source>
        <strain evidence="4">CPCC 101403</strain>
    </source>
</reference>
<dbReference type="PANTHER" id="PTHR42928">
    <property type="entry name" value="TRICARBOXYLATE-BINDING PROTEIN"/>
    <property type="match status" value="1"/>
</dbReference>
<accession>A0ABU3EKC0</accession>
<dbReference type="EMBL" id="JAVRQI010000019">
    <property type="protein sequence ID" value="MDT1064237.1"/>
    <property type="molecule type" value="Genomic_DNA"/>
</dbReference>
<dbReference type="InterPro" id="IPR005064">
    <property type="entry name" value="BUG"/>
</dbReference>
<gene>
    <name evidence="3" type="ORF">RM190_20405</name>
</gene>
<dbReference type="RefSeq" id="WP_311761325.1">
    <property type="nucleotide sequence ID" value="NZ_JAVRQI010000019.1"/>
</dbReference>
<dbReference type="PANTHER" id="PTHR42928:SF5">
    <property type="entry name" value="BLR1237 PROTEIN"/>
    <property type="match status" value="1"/>
</dbReference>
<name>A0ABU3EKC0_9RHOB</name>
<dbReference type="SUPFAM" id="SSF53850">
    <property type="entry name" value="Periplasmic binding protein-like II"/>
    <property type="match status" value="1"/>
</dbReference>
<evidence type="ECO:0000313" key="3">
    <source>
        <dbReference type="EMBL" id="MDT1064237.1"/>
    </source>
</evidence>
<evidence type="ECO:0000256" key="1">
    <source>
        <dbReference type="ARBA" id="ARBA00006987"/>
    </source>
</evidence>
<dbReference type="Gene3D" id="3.40.190.10">
    <property type="entry name" value="Periplasmic binding protein-like II"/>
    <property type="match status" value="1"/>
</dbReference>
<organism evidence="3 4">
    <name type="scientific">Paracoccus broussonetiae</name>
    <dbReference type="NCBI Taxonomy" id="3075834"/>
    <lineage>
        <taxon>Bacteria</taxon>
        <taxon>Pseudomonadati</taxon>
        <taxon>Pseudomonadota</taxon>
        <taxon>Alphaproteobacteria</taxon>
        <taxon>Rhodobacterales</taxon>
        <taxon>Paracoccaceae</taxon>
        <taxon>Paracoccus</taxon>
    </lineage>
</organism>
<proteinExistence type="inferred from homology"/>
<comment type="similarity">
    <text evidence="1">Belongs to the UPF0065 (bug) family.</text>
</comment>
<sequence length="344" mass="37362">MRFSKALILAAVTTWLGPAWTATAQTVEEFYARTPLTIVVSAAAGGGSDNWVRQFAPFLQKHLEGNPRIVVTNNPGASGMTAAIRLQTNTPADGSVIALLQRNNLYFPLVSDVEMEFDPSKVNWVGSLNRESYGVLVGPNAGIKSHEDLFKKPLKISATSFANENRVMPAMMNQYYGTKFEIVQGYDGSPAMSLALERGEVDGRLVSLDFLMAFAPEKPWLADGRAAMVLTTAMQRSEDFPEVPTILELTEDPELKALSEFMMLPMEAGLPFAAPPDIPEDRLAALRKAFMAAATDPEYLAAAKAQGSQPKPITGEEVARIVDRLYATDAATLAKVRALINPPK</sequence>
<feature type="signal peptide" evidence="2">
    <location>
        <begin position="1"/>
        <end position="24"/>
    </location>
</feature>
<keyword evidence="2" id="KW-0732">Signal</keyword>
<comment type="caution">
    <text evidence="3">The sequence shown here is derived from an EMBL/GenBank/DDBJ whole genome shotgun (WGS) entry which is preliminary data.</text>
</comment>
<evidence type="ECO:0000313" key="4">
    <source>
        <dbReference type="Proteomes" id="UP001251085"/>
    </source>
</evidence>